<dbReference type="HOGENOM" id="CLU_164165_0_0_1"/>
<reference evidence="6" key="1">
    <citation type="submission" date="2012-06" db="EMBL/GenBank/DDBJ databases">
        <title>The genome sequence of Coniosporium apollinis CBS 100218.</title>
        <authorList>
            <consortium name="The Broad Institute Genome Sequencing Platform"/>
            <person name="Cuomo C."/>
            <person name="Gorbushina A."/>
            <person name="Noack S."/>
            <person name="Walker B."/>
            <person name="Young S.K."/>
            <person name="Zeng Q."/>
            <person name="Gargeya S."/>
            <person name="Fitzgerald M."/>
            <person name="Haas B."/>
            <person name="Abouelleil A."/>
            <person name="Alvarado L."/>
            <person name="Arachchi H.M."/>
            <person name="Berlin A.M."/>
            <person name="Chapman S.B."/>
            <person name="Goldberg J."/>
            <person name="Griggs A."/>
            <person name="Gujja S."/>
            <person name="Hansen M."/>
            <person name="Howarth C."/>
            <person name="Imamovic A."/>
            <person name="Larimer J."/>
            <person name="McCowan C."/>
            <person name="Montmayeur A."/>
            <person name="Murphy C."/>
            <person name="Neiman D."/>
            <person name="Pearson M."/>
            <person name="Priest M."/>
            <person name="Roberts A."/>
            <person name="Saif S."/>
            <person name="Shea T."/>
            <person name="Sisk P."/>
            <person name="Sykes S."/>
            <person name="Wortman J."/>
            <person name="Nusbaum C."/>
            <person name="Birren B."/>
        </authorList>
    </citation>
    <scope>NUCLEOTIDE SEQUENCE [LARGE SCALE GENOMIC DNA]</scope>
    <source>
        <strain evidence="6">CBS 100218</strain>
    </source>
</reference>
<evidence type="ECO:0000313" key="5">
    <source>
        <dbReference type="EMBL" id="EON70043.1"/>
    </source>
</evidence>
<dbReference type="InterPro" id="IPR029063">
    <property type="entry name" value="SAM-dependent_MTases_sf"/>
</dbReference>
<dbReference type="AlphaFoldDB" id="R7Z7F4"/>
<keyword evidence="6" id="KW-1185">Reference proteome</keyword>
<dbReference type="SUPFAM" id="SSF53335">
    <property type="entry name" value="S-adenosyl-L-methionine-dependent methyltransferases"/>
    <property type="match status" value="1"/>
</dbReference>
<dbReference type="GO" id="GO:0008171">
    <property type="term" value="F:O-methyltransferase activity"/>
    <property type="evidence" value="ECO:0007669"/>
    <property type="project" value="InterPro"/>
</dbReference>
<keyword evidence="3" id="KW-0949">S-adenosyl-L-methionine</keyword>
<dbReference type="InterPro" id="IPR016461">
    <property type="entry name" value="COMT-like"/>
</dbReference>
<evidence type="ECO:0000313" key="6">
    <source>
        <dbReference type="Proteomes" id="UP000016924"/>
    </source>
</evidence>
<dbReference type="OMA" id="RIVICQV"/>
<accession>R7Z7F4</accession>
<sequence length="123" mass="14007">MAHDSFKPQSVHGADALLFAKVFHNWSDKYAVDVLRTLVPALKAGARVLILERALTERGTVSEVEYNEVLAMDLMMMSLLNAGERTREEMSRLFERADEGLKCRKAWRVGGTMYNLYEAIWTP</sequence>
<dbReference type="EMBL" id="JH767660">
    <property type="protein sequence ID" value="EON70043.1"/>
    <property type="molecule type" value="Genomic_DNA"/>
</dbReference>
<dbReference type="PANTHER" id="PTHR43712:SF5">
    <property type="entry name" value="O-METHYLTRANSFERASE ASQN-RELATED"/>
    <property type="match status" value="1"/>
</dbReference>
<evidence type="ECO:0000259" key="4">
    <source>
        <dbReference type="Pfam" id="PF00891"/>
    </source>
</evidence>
<feature type="domain" description="O-methyltransferase C-terminal" evidence="4">
    <location>
        <begin position="5"/>
        <end position="97"/>
    </location>
</feature>
<dbReference type="PROSITE" id="PS51683">
    <property type="entry name" value="SAM_OMT_II"/>
    <property type="match status" value="1"/>
</dbReference>
<gene>
    <name evidence="5" type="ORF">W97_09311</name>
</gene>
<keyword evidence="1" id="KW-0489">Methyltransferase</keyword>
<evidence type="ECO:0000256" key="3">
    <source>
        <dbReference type="ARBA" id="ARBA00022691"/>
    </source>
</evidence>
<name>R7Z7F4_CONA1</name>
<dbReference type="PANTHER" id="PTHR43712">
    <property type="entry name" value="PUTATIVE (AFU_ORTHOLOGUE AFUA_4G14580)-RELATED"/>
    <property type="match status" value="1"/>
</dbReference>
<dbReference type="GeneID" id="19906622"/>
<organism evidence="5 6">
    <name type="scientific">Coniosporium apollinis (strain CBS 100218)</name>
    <name type="common">Rock-inhabiting black yeast</name>
    <dbReference type="NCBI Taxonomy" id="1168221"/>
    <lineage>
        <taxon>Eukaryota</taxon>
        <taxon>Fungi</taxon>
        <taxon>Dikarya</taxon>
        <taxon>Ascomycota</taxon>
        <taxon>Pezizomycotina</taxon>
        <taxon>Dothideomycetes</taxon>
        <taxon>Dothideomycetes incertae sedis</taxon>
        <taxon>Coniosporium</taxon>
    </lineage>
</organism>
<dbReference type="STRING" id="1168221.R7Z7F4"/>
<dbReference type="OrthoDB" id="1606438at2759"/>
<proteinExistence type="predicted"/>
<evidence type="ECO:0000256" key="2">
    <source>
        <dbReference type="ARBA" id="ARBA00022679"/>
    </source>
</evidence>
<dbReference type="Gene3D" id="3.40.50.150">
    <property type="entry name" value="Vaccinia Virus protein VP39"/>
    <property type="match status" value="1"/>
</dbReference>
<dbReference type="Pfam" id="PF00891">
    <property type="entry name" value="Methyltransf_2"/>
    <property type="match status" value="1"/>
</dbReference>
<protein>
    <recommendedName>
        <fullName evidence="4">O-methyltransferase C-terminal domain-containing protein</fullName>
    </recommendedName>
</protein>
<dbReference type="InterPro" id="IPR001077">
    <property type="entry name" value="COMT_C"/>
</dbReference>
<keyword evidence="2" id="KW-0808">Transferase</keyword>
<dbReference type="RefSeq" id="XP_007785360.1">
    <property type="nucleotide sequence ID" value="XM_007787170.1"/>
</dbReference>
<evidence type="ECO:0000256" key="1">
    <source>
        <dbReference type="ARBA" id="ARBA00022603"/>
    </source>
</evidence>
<dbReference type="Proteomes" id="UP000016924">
    <property type="component" value="Unassembled WGS sequence"/>
</dbReference>
<dbReference type="GO" id="GO:0032259">
    <property type="term" value="P:methylation"/>
    <property type="evidence" value="ECO:0007669"/>
    <property type="project" value="UniProtKB-KW"/>
</dbReference>